<evidence type="ECO:0000256" key="1">
    <source>
        <dbReference type="ARBA" id="ARBA00006432"/>
    </source>
</evidence>
<evidence type="ECO:0000256" key="6">
    <source>
        <dbReference type="ARBA" id="ARBA00032875"/>
    </source>
</evidence>
<dbReference type="EMBL" id="APMY01000043">
    <property type="protein sequence ID" value="EOM77338.1"/>
    <property type="molecule type" value="Genomic_DNA"/>
</dbReference>
<dbReference type="SUPFAM" id="SSF56801">
    <property type="entry name" value="Acetyl-CoA synthetase-like"/>
    <property type="match status" value="1"/>
</dbReference>
<keyword evidence="2 8" id="KW-0436">Ligase</keyword>
<feature type="domain" description="AMP-dependent synthetase/ligase" evidence="7">
    <location>
        <begin position="17"/>
        <end position="414"/>
    </location>
</feature>
<reference evidence="8 9" key="1">
    <citation type="journal article" date="2013" name="Genome Announc.">
        <title>Draft Genome Sequence of Rhodococcus rhodnii Strain LMG5362, a Symbiont of Rhodnius prolixus (Hemiptera, Reduviidae, Triatominae), the Principle Vector of Trypanosoma cruzi.</title>
        <authorList>
            <person name="Pachebat J.A."/>
            <person name="van Keulen G."/>
            <person name="Whitten M.M."/>
            <person name="Girdwood S."/>
            <person name="Del Sol R."/>
            <person name="Dyson P.J."/>
            <person name="Facey P.D."/>
        </authorList>
    </citation>
    <scope>NUCLEOTIDE SEQUENCE [LARGE SCALE GENOMIC DNA]</scope>
    <source>
        <strain evidence="8 9">LMG 5362</strain>
    </source>
</reference>
<dbReference type="GO" id="GO:0004467">
    <property type="term" value="F:long-chain fatty acid-CoA ligase activity"/>
    <property type="evidence" value="ECO:0007669"/>
    <property type="project" value="UniProtKB-EC"/>
</dbReference>
<dbReference type="CDD" id="cd05907">
    <property type="entry name" value="VL_LC_FACS_like"/>
    <property type="match status" value="1"/>
</dbReference>
<dbReference type="PATRIC" id="fig|1273125.3.peg.1247"/>
<evidence type="ECO:0000313" key="8">
    <source>
        <dbReference type="EMBL" id="EOM77338.1"/>
    </source>
</evidence>
<evidence type="ECO:0000259" key="7">
    <source>
        <dbReference type="Pfam" id="PF00501"/>
    </source>
</evidence>
<dbReference type="Pfam" id="PF23562">
    <property type="entry name" value="AMP-binding_C_3"/>
    <property type="match status" value="1"/>
</dbReference>
<dbReference type="Gene3D" id="3.40.50.12780">
    <property type="entry name" value="N-terminal domain of ligase-like"/>
    <property type="match status" value="1"/>
</dbReference>
<dbReference type="Pfam" id="PF00501">
    <property type="entry name" value="AMP-binding"/>
    <property type="match status" value="1"/>
</dbReference>
<comment type="caution">
    <text evidence="8">The sequence shown here is derived from an EMBL/GenBank/DDBJ whole genome shotgun (WGS) entry which is preliminary data.</text>
</comment>
<keyword evidence="9" id="KW-1185">Reference proteome</keyword>
<dbReference type="Proteomes" id="UP000013525">
    <property type="component" value="Unassembled WGS sequence"/>
</dbReference>
<sequence length="573" mass="60689">MDYAVADHENVVMAVFAHAQHAPERVLFSRPEADGWTDVVARDVAALVTGVAKGLVASGVEPGDRVLLLAPTSFEWSLLDYAIWAAGAVSVPVYPSSSPEQIRFIASDSESRVAVVQTDAQRDAVRSRGTPEVLVLDDDAVGTLIVRGRDLEDQIVFRRALALGADDLATIVYTSGTTGRPKGCMLTHRNLLSEMRALLAAPVGEIAAPGHRAVVFLPLAHVLARSVSLAMFEAGVVQAHWADFGTVAEQFTAHRPDTVLGVPRVFEKVHEAAARRATERGRLAAGVFRFAERTAIAVGRAGERGRIGPVLRMRRALADRLVFRDIRAAFGGHCRWAISGGGALAPELGHFFGGLGLPVYEGYGLTESCAAHTVCGPGVGRVGTVGPPLGGNAVRISDDGEIQLRGPALFAGYWRDRRSTTDAFDDGWFRTGDLGELDADGVLTIVGRSKDVLVTAGGKNVSPAPLEDRLRSHAVVADAVVVGDGRPFVSALVTVDPGVADGLGDVRAAVQDAVDHAKASVSTAESIRQWRLVPRALSESEGELTPTGKVRRSVVLDHFAELVSDIYGRAAVG</sequence>
<name>R7WPW4_9NOCA</name>
<dbReference type="InterPro" id="IPR042099">
    <property type="entry name" value="ANL_N_sf"/>
</dbReference>
<evidence type="ECO:0000313" key="9">
    <source>
        <dbReference type="Proteomes" id="UP000013525"/>
    </source>
</evidence>
<organism evidence="8 9">
    <name type="scientific">Rhodococcus rhodnii LMG 5362</name>
    <dbReference type="NCBI Taxonomy" id="1273125"/>
    <lineage>
        <taxon>Bacteria</taxon>
        <taxon>Bacillati</taxon>
        <taxon>Actinomycetota</taxon>
        <taxon>Actinomycetes</taxon>
        <taxon>Mycobacteriales</taxon>
        <taxon>Nocardiaceae</taxon>
        <taxon>Rhodococcus</taxon>
    </lineage>
</organism>
<evidence type="ECO:0000256" key="2">
    <source>
        <dbReference type="ARBA" id="ARBA00022598"/>
    </source>
</evidence>
<dbReference type="InterPro" id="IPR020845">
    <property type="entry name" value="AMP-binding_CS"/>
</dbReference>
<keyword evidence="4" id="KW-0443">Lipid metabolism</keyword>
<dbReference type="InterPro" id="IPR000873">
    <property type="entry name" value="AMP-dep_synth/lig_dom"/>
</dbReference>
<proteinExistence type="inferred from homology"/>
<dbReference type="InterPro" id="IPR045851">
    <property type="entry name" value="AMP-bd_C_sf"/>
</dbReference>
<dbReference type="Gene3D" id="3.30.300.30">
    <property type="match status" value="1"/>
</dbReference>
<keyword evidence="3" id="KW-0276">Fatty acid metabolism</keyword>
<accession>R7WPW4</accession>
<dbReference type="PANTHER" id="PTHR43272:SF32">
    <property type="entry name" value="AMP-DEPENDENT SYNTHETASE_LIGASE DOMAIN-CONTAINING PROTEIN"/>
    <property type="match status" value="1"/>
</dbReference>
<dbReference type="PROSITE" id="PS00455">
    <property type="entry name" value="AMP_BINDING"/>
    <property type="match status" value="1"/>
</dbReference>
<comment type="similarity">
    <text evidence="1">Belongs to the ATP-dependent AMP-binding enzyme family.</text>
</comment>
<dbReference type="eggNOG" id="COG1022">
    <property type="taxonomic scope" value="Bacteria"/>
</dbReference>
<dbReference type="PANTHER" id="PTHR43272">
    <property type="entry name" value="LONG-CHAIN-FATTY-ACID--COA LIGASE"/>
    <property type="match status" value="1"/>
</dbReference>
<protein>
    <recommendedName>
        <fullName evidence="6">Acyl-CoA synthetase</fullName>
    </recommendedName>
</protein>
<dbReference type="AlphaFoldDB" id="R7WPW4"/>
<gene>
    <name evidence="8" type="ORF">Rrhod_1291</name>
</gene>
<comment type="catalytic activity">
    <reaction evidence="5">
        <text>a long-chain fatty acid + ATP + CoA = a long-chain fatty acyl-CoA + AMP + diphosphate</text>
        <dbReference type="Rhea" id="RHEA:15421"/>
        <dbReference type="ChEBI" id="CHEBI:30616"/>
        <dbReference type="ChEBI" id="CHEBI:33019"/>
        <dbReference type="ChEBI" id="CHEBI:57287"/>
        <dbReference type="ChEBI" id="CHEBI:57560"/>
        <dbReference type="ChEBI" id="CHEBI:83139"/>
        <dbReference type="ChEBI" id="CHEBI:456215"/>
        <dbReference type="EC" id="6.2.1.3"/>
    </reaction>
    <physiologicalReaction direction="left-to-right" evidence="5">
        <dbReference type="Rhea" id="RHEA:15422"/>
    </physiologicalReaction>
</comment>
<evidence type="ECO:0000256" key="5">
    <source>
        <dbReference type="ARBA" id="ARBA00024484"/>
    </source>
</evidence>
<evidence type="ECO:0000256" key="3">
    <source>
        <dbReference type="ARBA" id="ARBA00022832"/>
    </source>
</evidence>
<dbReference type="GO" id="GO:0016020">
    <property type="term" value="C:membrane"/>
    <property type="evidence" value="ECO:0007669"/>
    <property type="project" value="TreeGrafter"/>
</dbReference>
<evidence type="ECO:0000256" key="4">
    <source>
        <dbReference type="ARBA" id="ARBA00023098"/>
    </source>
</evidence>